<dbReference type="NCBIfam" id="TIGR01022">
    <property type="entry name" value="rpmJ_bact"/>
    <property type="match status" value="1"/>
</dbReference>
<evidence type="ECO:0000256" key="2">
    <source>
        <dbReference type="ARBA" id="ARBA00022980"/>
    </source>
</evidence>
<dbReference type="Proteomes" id="UP000242715">
    <property type="component" value="Unassembled WGS sequence"/>
</dbReference>
<organism evidence="5 6">
    <name type="scientific">Trifolium subterraneum</name>
    <name type="common">Subterranean clover</name>
    <dbReference type="NCBI Taxonomy" id="3900"/>
    <lineage>
        <taxon>Eukaryota</taxon>
        <taxon>Viridiplantae</taxon>
        <taxon>Streptophyta</taxon>
        <taxon>Embryophyta</taxon>
        <taxon>Tracheophyta</taxon>
        <taxon>Spermatophyta</taxon>
        <taxon>Magnoliopsida</taxon>
        <taxon>eudicotyledons</taxon>
        <taxon>Gunneridae</taxon>
        <taxon>Pentapetalae</taxon>
        <taxon>rosids</taxon>
        <taxon>fabids</taxon>
        <taxon>Fabales</taxon>
        <taxon>Fabaceae</taxon>
        <taxon>Papilionoideae</taxon>
        <taxon>50 kb inversion clade</taxon>
        <taxon>NPAAA clade</taxon>
        <taxon>Hologalegina</taxon>
        <taxon>IRL clade</taxon>
        <taxon>Trifolieae</taxon>
        <taxon>Trifolium</taxon>
    </lineage>
</organism>
<dbReference type="InterPro" id="IPR052010">
    <property type="entry name" value="Ribosomal_LSU_bL36"/>
</dbReference>
<dbReference type="PROSITE" id="PS00828">
    <property type="entry name" value="RIBOSOMAL_L36"/>
    <property type="match status" value="1"/>
</dbReference>
<dbReference type="EMBL" id="DF973650">
    <property type="protein sequence ID" value="GAU37053.1"/>
    <property type="molecule type" value="Genomic_DNA"/>
</dbReference>
<evidence type="ECO:0000313" key="5">
    <source>
        <dbReference type="EMBL" id="GAU37053.1"/>
    </source>
</evidence>
<gene>
    <name evidence="5" type="ORF">TSUD_207590</name>
</gene>
<dbReference type="InterPro" id="IPR000473">
    <property type="entry name" value="Ribosomal_bL36"/>
</dbReference>
<evidence type="ECO:0000256" key="3">
    <source>
        <dbReference type="ARBA" id="ARBA00023274"/>
    </source>
</evidence>
<dbReference type="PANTHER" id="PTHR18804">
    <property type="entry name" value="RIBOSOMAL PROTEIN"/>
    <property type="match status" value="1"/>
</dbReference>
<dbReference type="OrthoDB" id="10265903at2759"/>
<dbReference type="GO" id="GO:1990904">
    <property type="term" value="C:ribonucleoprotein complex"/>
    <property type="evidence" value="ECO:0007669"/>
    <property type="project" value="UniProtKB-KW"/>
</dbReference>
<dbReference type="GO" id="GO:0005840">
    <property type="term" value="C:ribosome"/>
    <property type="evidence" value="ECO:0007669"/>
    <property type="project" value="UniProtKB-KW"/>
</dbReference>
<evidence type="ECO:0000313" key="6">
    <source>
        <dbReference type="Proteomes" id="UP000242715"/>
    </source>
</evidence>
<evidence type="ECO:0000256" key="4">
    <source>
        <dbReference type="RuleBase" id="RU000570"/>
    </source>
</evidence>
<name>A0A2Z6N517_TRISU</name>
<accession>A0A2Z6N517</accession>
<reference evidence="6" key="1">
    <citation type="journal article" date="2017" name="Front. Plant Sci.">
        <title>Climate Clever Clovers: New Paradigm to Reduce the Environmental Footprint of Ruminants by Breeding Low Methanogenic Forages Utilizing Haplotype Variation.</title>
        <authorList>
            <person name="Kaur P."/>
            <person name="Appels R."/>
            <person name="Bayer P.E."/>
            <person name="Keeble-Gagnere G."/>
            <person name="Wang J."/>
            <person name="Hirakawa H."/>
            <person name="Shirasawa K."/>
            <person name="Vercoe P."/>
            <person name="Stefanova K."/>
            <person name="Durmic Z."/>
            <person name="Nichols P."/>
            <person name="Revell C."/>
            <person name="Isobe S.N."/>
            <person name="Edwards D."/>
            <person name="Erskine W."/>
        </authorList>
    </citation>
    <scope>NUCLEOTIDE SEQUENCE [LARGE SCALE GENOMIC DNA]</scope>
    <source>
        <strain evidence="6">cv. Daliak</strain>
    </source>
</reference>
<sequence>MKVRSSVKKMCEYCRTIKRKGRVYIMCTANPKHKQRQGMSTFAANDASSHYPYIRAQNMKLCHIHMDTRHNTDSLTRKTLVTVIESKHVCRCHQHSSVTPSIWSSMLHIWLCLAKVEDKFMPESSFAISRVLDDKAGLLEGSIVSDGQQSQGGFEGVYLKR</sequence>
<proteinExistence type="inferred from homology"/>
<dbReference type="GO" id="GO:0003735">
    <property type="term" value="F:structural constituent of ribosome"/>
    <property type="evidence" value="ECO:0007669"/>
    <property type="project" value="InterPro"/>
</dbReference>
<dbReference type="AlphaFoldDB" id="A0A2Z6N517"/>
<protein>
    <recommendedName>
        <fullName evidence="4">Ribosomal protein</fullName>
    </recommendedName>
</protein>
<evidence type="ECO:0000256" key="1">
    <source>
        <dbReference type="ARBA" id="ARBA00007645"/>
    </source>
</evidence>
<dbReference type="GO" id="GO:0006412">
    <property type="term" value="P:translation"/>
    <property type="evidence" value="ECO:0007669"/>
    <property type="project" value="InterPro"/>
</dbReference>
<keyword evidence="2 4" id="KW-0689">Ribosomal protein</keyword>
<dbReference type="HAMAP" id="MF_00251">
    <property type="entry name" value="Ribosomal_bL36"/>
    <property type="match status" value="1"/>
</dbReference>
<keyword evidence="6" id="KW-1185">Reference proteome</keyword>
<keyword evidence="3 4" id="KW-0687">Ribonucleoprotein</keyword>
<dbReference type="Pfam" id="PF00444">
    <property type="entry name" value="Ribosomal_L36"/>
    <property type="match status" value="1"/>
</dbReference>
<dbReference type="PANTHER" id="PTHR18804:SF16">
    <property type="entry name" value="RIBOSOMAL PROTEIN"/>
    <property type="match status" value="1"/>
</dbReference>
<comment type="similarity">
    <text evidence="1 4">Belongs to the bacterial ribosomal protein bL36 family.</text>
</comment>
<dbReference type="InterPro" id="IPR035977">
    <property type="entry name" value="Ribosomal_bL36_sp"/>
</dbReference>
<dbReference type="SUPFAM" id="SSF57840">
    <property type="entry name" value="Ribosomal protein L36"/>
    <property type="match status" value="1"/>
</dbReference>